<proteinExistence type="predicted"/>
<dbReference type="AlphaFoldDB" id="D5H6I9"/>
<dbReference type="KEGG" id="srm:SRM_00723"/>
<dbReference type="Proteomes" id="UP000000933">
    <property type="component" value="Chromosome"/>
</dbReference>
<accession>D5H6I9</accession>
<name>D5H6I9_SALRM</name>
<reference evidence="2" key="2">
    <citation type="submission" date="2010-04" db="EMBL/GenBank/DDBJ databases">
        <title>Genome sequence of Salinibacter ruber M8.</title>
        <authorList>
            <consortium name="Genoscope"/>
        </authorList>
    </citation>
    <scope>NUCLEOTIDE SEQUENCE [LARGE SCALE GENOMIC DNA]</scope>
    <source>
        <strain evidence="2">M8</strain>
    </source>
</reference>
<reference evidence="1 2" key="1">
    <citation type="journal article" date="2010" name="ISME J.">
        <title>Fine-scale evolution: genomic, phenotypic and ecological differentiation in two coexisting Salinibacter ruber strains.</title>
        <authorList>
            <person name="Pena A."/>
            <person name="Teeling H."/>
            <person name="Huerta-Cepas J."/>
            <person name="Santos F."/>
            <person name="Yarza P."/>
            <person name="Brito-Echeverria J."/>
            <person name="Lucio M."/>
            <person name="Schmitt-Kopplin P."/>
            <person name="Meseguer I."/>
            <person name="Schenowitz C."/>
            <person name="Dossat C."/>
            <person name="Barbe V."/>
            <person name="Dopazo J."/>
            <person name="Rossello-Mora R."/>
            <person name="Schuler M."/>
            <person name="Glockner F.O."/>
            <person name="Amann R."/>
            <person name="Gabaldon T."/>
            <person name="Anton J."/>
        </authorList>
    </citation>
    <scope>NUCLEOTIDE SEQUENCE [LARGE SCALE GENOMIC DNA]</scope>
    <source>
        <strain evidence="1 2">M8</strain>
    </source>
</reference>
<evidence type="ECO:0000313" key="1">
    <source>
        <dbReference type="EMBL" id="CBH23644.1"/>
    </source>
</evidence>
<dbReference type="EMBL" id="FP565814">
    <property type="protein sequence ID" value="CBH23644.1"/>
    <property type="molecule type" value="Genomic_DNA"/>
</dbReference>
<gene>
    <name evidence="1" type="ordered locus">SRM_00723</name>
</gene>
<protein>
    <submittedName>
        <fullName evidence="1">Uncharacterized protein</fullName>
    </submittedName>
</protein>
<organism evidence="1 2">
    <name type="scientific">Salinibacter ruber (strain M8)</name>
    <dbReference type="NCBI Taxonomy" id="761659"/>
    <lineage>
        <taxon>Bacteria</taxon>
        <taxon>Pseudomonadati</taxon>
        <taxon>Rhodothermota</taxon>
        <taxon>Rhodothermia</taxon>
        <taxon>Rhodothermales</taxon>
        <taxon>Salinibacteraceae</taxon>
        <taxon>Salinibacter</taxon>
    </lineage>
</organism>
<sequence length="63" mass="6970">MRGRVFVKDRAAHKQSFLDGHVLMKRGTHCCTPMVFFIVGVCAEPLLGGVRVCIHLGTLCYGH</sequence>
<evidence type="ECO:0000313" key="2">
    <source>
        <dbReference type="Proteomes" id="UP000000933"/>
    </source>
</evidence>
<dbReference type="HOGENOM" id="CLU_2883348_0_0_10"/>